<reference evidence="7 8" key="1">
    <citation type="submission" date="2019-12" db="EMBL/GenBank/DDBJ databases">
        <authorList>
            <person name="Kun Z."/>
        </authorList>
    </citation>
    <scope>NUCLEOTIDE SEQUENCE [LARGE SCALE GENOMIC DNA]</scope>
    <source>
        <strain evidence="7 8">YIM 123512</strain>
    </source>
</reference>
<keyword evidence="1 7" id="KW-0808">Transferase</keyword>
<evidence type="ECO:0000256" key="5">
    <source>
        <dbReference type="SAM" id="MobiDB-lite"/>
    </source>
</evidence>
<evidence type="ECO:0000256" key="1">
    <source>
        <dbReference type="ARBA" id="ARBA00022679"/>
    </source>
</evidence>
<dbReference type="Gene3D" id="3.40.50.2000">
    <property type="entry name" value="Glycogen Phosphorylase B"/>
    <property type="match status" value="2"/>
</dbReference>
<dbReference type="GO" id="GO:0005524">
    <property type="term" value="F:ATP binding"/>
    <property type="evidence" value="ECO:0007669"/>
    <property type="project" value="UniProtKB-KW"/>
</dbReference>
<evidence type="ECO:0000256" key="4">
    <source>
        <dbReference type="ARBA" id="ARBA00022840"/>
    </source>
</evidence>
<feature type="compositionally biased region" description="Low complexity" evidence="5">
    <location>
        <begin position="34"/>
        <end position="43"/>
    </location>
</feature>
<gene>
    <name evidence="7" type="ORF">GRQ65_10365</name>
</gene>
<dbReference type="SUPFAM" id="SSF53756">
    <property type="entry name" value="UDP-Glycosyltransferase/glycogen phosphorylase"/>
    <property type="match status" value="1"/>
</dbReference>
<dbReference type="GO" id="GO:0016301">
    <property type="term" value="F:kinase activity"/>
    <property type="evidence" value="ECO:0007669"/>
    <property type="project" value="UniProtKB-KW"/>
</dbReference>
<keyword evidence="2" id="KW-0547">Nucleotide-binding</keyword>
<comment type="caution">
    <text evidence="7">The sequence shown here is derived from an EMBL/GenBank/DDBJ whole genome shotgun (WGS) entry which is preliminary data.</text>
</comment>
<protein>
    <submittedName>
        <fullName evidence="7">Glycosyl transferase family 28</fullName>
    </submittedName>
</protein>
<keyword evidence="4" id="KW-0067">ATP-binding</keyword>
<evidence type="ECO:0000256" key="3">
    <source>
        <dbReference type="ARBA" id="ARBA00022777"/>
    </source>
</evidence>
<dbReference type="InterPro" id="IPR023865">
    <property type="entry name" value="Aliphatic_acid_kinase_CS"/>
</dbReference>
<evidence type="ECO:0000256" key="2">
    <source>
        <dbReference type="ARBA" id="ARBA00022741"/>
    </source>
</evidence>
<accession>A0A6L7EW18</accession>
<dbReference type="EMBL" id="WUEK01000005">
    <property type="protein sequence ID" value="MXG89956.1"/>
    <property type="molecule type" value="Genomic_DNA"/>
</dbReference>
<dbReference type="Proteomes" id="UP000473325">
    <property type="component" value="Unassembled WGS sequence"/>
</dbReference>
<dbReference type="InterPro" id="IPR007235">
    <property type="entry name" value="Glyco_trans_28_C"/>
</dbReference>
<feature type="region of interest" description="Disordered" evidence="5">
    <location>
        <begin position="16"/>
        <end position="44"/>
    </location>
</feature>
<feature type="domain" description="Glycosyl transferase family 28 C-terminal" evidence="6">
    <location>
        <begin position="241"/>
        <end position="353"/>
    </location>
</feature>
<sequence length="386" mass="41418">MALPVRRAVPPVEPLSTSIAVTEPPRHPPRTPRAPRATSARRPYYVAGSPNPNPGCDADGGELVSLTLLVANDGGHLKQLHSLSSRLPTTGDRLWVTIESPQTRSLLAGEDVEYLLPSKPRDVWVAARNAVAARRILRSRDIELVVSTGSSLAAAVLPVAALHRIPTVYVESATRIDGPSFTGKILARLPGIRTLTQQRHWNLPGWSYTGSIFDGFEAAPESATGDEHAPSGAPAKRVERVVVTVGTSEHYGFRRLVERLVAVLPPDVHVTWQTGSTDVSDLPVTARASMPASELVAEIAEADAVIAHAGTGSSLVALEQGKMPLLVPRRSDRGEHVDDHQHQIASDLSSRGLAHVVDADELAWADVEHVAAQRISRLSSPPALQW</sequence>
<dbReference type="GO" id="GO:0016758">
    <property type="term" value="F:hexosyltransferase activity"/>
    <property type="evidence" value="ECO:0007669"/>
    <property type="project" value="InterPro"/>
</dbReference>
<keyword evidence="3" id="KW-0418">Kinase</keyword>
<dbReference type="PANTHER" id="PTHR21015:SF22">
    <property type="entry name" value="GLYCOSYLTRANSFERASE"/>
    <property type="match status" value="1"/>
</dbReference>
<keyword evidence="8" id="KW-1185">Reference proteome</keyword>
<evidence type="ECO:0000259" key="6">
    <source>
        <dbReference type="Pfam" id="PF04101"/>
    </source>
</evidence>
<proteinExistence type="predicted"/>
<dbReference type="PANTHER" id="PTHR21015">
    <property type="entry name" value="UDP-N-ACETYLGLUCOSAMINE--N-ACETYLMURAMYL-(PENTAPEPTIDE) PYROPHOSPHORYL-UNDECAPRENOL N-ACETYLGLUCOSAMINE TRANSFERASE 1"/>
    <property type="match status" value="1"/>
</dbReference>
<name>A0A6L7EW18_9ACTN</name>
<dbReference type="PROSITE" id="PS01076">
    <property type="entry name" value="ACETATE_KINASE_2"/>
    <property type="match status" value="1"/>
</dbReference>
<dbReference type="Pfam" id="PF04101">
    <property type="entry name" value="Glyco_tran_28_C"/>
    <property type="match status" value="1"/>
</dbReference>
<organism evidence="7 8">
    <name type="scientific">Nocardioides flavescens</name>
    <dbReference type="NCBI Taxonomy" id="2691959"/>
    <lineage>
        <taxon>Bacteria</taxon>
        <taxon>Bacillati</taxon>
        <taxon>Actinomycetota</taxon>
        <taxon>Actinomycetes</taxon>
        <taxon>Propionibacteriales</taxon>
        <taxon>Nocardioidaceae</taxon>
        <taxon>Nocardioides</taxon>
    </lineage>
</organism>
<evidence type="ECO:0000313" key="7">
    <source>
        <dbReference type="EMBL" id="MXG89956.1"/>
    </source>
</evidence>
<evidence type="ECO:0000313" key="8">
    <source>
        <dbReference type="Proteomes" id="UP000473325"/>
    </source>
</evidence>
<dbReference type="GO" id="GO:0016774">
    <property type="term" value="F:phosphotransferase activity, carboxyl group as acceptor"/>
    <property type="evidence" value="ECO:0007669"/>
    <property type="project" value="InterPro"/>
</dbReference>
<dbReference type="AlphaFoldDB" id="A0A6L7EW18"/>